<organism evidence="1 2">
    <name type="scientific">Geodia barretti</name>
    <name type="common">Barrett's horny sponge</name>
    <dbReference type="NCBI Taxonomy" id="519541"/>
    <lineage>
        <taxon>Eukaryota</taxon>
        <taxon>Metazoa</taxon>
        <taxon>Porifera</taxon>
        <taxon>Demospongiae</taxon>
        <taxon>Heteroscleromorpha</taxon>
        <taxon>Tetractinellida</taxon>
        <taxon>Astrophorina</taxon>
        <taxon>Geodiidae</taxon>
        <taxon>Geodia</taxon>
    </lineage>
</organism>
<comment type="caution">
    <text evidence="1">The sequence shown here is derived from an EMBL/GenBank/DDBJ whole genome shotgun (WGS) entry which is preliminary data.</text>
</comment>
<dbReference type="Proteomes" id="UP001174909">
    <property type="component" value="Unassembled WGS sequence"/>
</dbReference>
<dbReference type="EMBL" id="CASHTH010001828">
    <property type="protein sequence ID" value="CAI8020413.1"/>
    <property type="molecule type" value="Genomic_DNA"/>
</dbReference>
<evidence type="ECO:0000313" key="2">
    <source>
        <dbReference type="Proteomes" id="UP001174909"/>
    </source>
</evidence>
<accession>A0AA35RZ29</accession>
<evidence type="ECO:0000313" key="1">
    <source>
        <dbReference type="EMBL" id="CAI8020413.1"/>
    </source>
</evidence>
<protein>
    <submittedName>
        <fullName evidence="1">Uncharacterized protein</fullName>
    </submittedName>
</protein>
<name>A0AA35RZ29_GEOBA</name>
<sequence length="52" mass="5957">MCAEEAMCGIIDWFTWGPLAEVSGREQCLTTNTYYNGILQFYLFEATGHSTW</sequence>
<gene>
    <name evidence="1" type="ORF">GBAR_LOCUS12217</name>
</gene>
<keyword evidence="2" id="KW-1185">Reference proteome</keyword>
<proteinExistence type="predicted"/>
<reference evidence="1" key="1">
    <citation type="submission" date="2023-03" db="EMBL/GenBank/DDBJ databases">
        <authorList>
            <person name="Steffen K."/>
            <person name="Cardenas P."/>
        </authorList>
    </citation>
    <scope>NUCLEOTIDE SEQUENCE</scope>
</reference>
<dbReference type="AlphaFoldDB" id="A0AA35RZ29"/>
<feature type="non-terminal residue" evidence="1">
    <location>
        <position position="1"/>
    </location>
</feature>